<reference evidence="3 4" key="1">
    <citation type="submission" date="2019-03" db="EMBL/GenBank/DDBJ databases">
        <title>First draft genome of Liparis tanakae, snailfish: a comprehensive survey of snailfish specific genes.</title>
        <authorList>
            <person name="Kim W."/>
            <person name="Song I."/>
            <person name="Jeong J.-H."/>
            <person name="Kim D."/>
            <person name="Kim S."/>
            <person name="Ryu S."/>
            <person name="Song J.Y."/>
            <person name="Lee S.K."/>
        </authorList>
    </citation>
    <scope>NUCLEOTIDE SEQUENCE [LARGE SCALE GENOMIC DNA]</scope>
    <source>
        <tissue evidence="3">Muscle</tissue>
    </source>
</reference>
<dbReference type="EMBL" id="SRLO01000164">
    <property type="protein sequence ID" value="TNN70370.1"/>
    <property type="molecule type" value="Genomic_DNA"/>
</dbReference>
<evidence type="ECO:0000313" key="4">
    <source>
        <dbReference type="Proteomes" id="UP000314294"/>
    </source>
</evidence>
<keyword evidence="2" id="KW-0472">Membrane</keyword>
<proteinExistence type="predicted"/>
<protein>
    <submittedName>
        <fullName evidence="3">Uncharacterized protein</fullName>
    </submittedName>
</protein>
<dbReference type="OrthoDB" id="9904331at2759"/>
<organism evidence="3 4">
    <name type="scientific">Liparis tanakae</name>
    <name type="common">Tanaka's snailfish</name>
    <dbReference type="NCBI Taxonomy" id="230148"/>
    <lineage>
        <taxon>Eukaryota</taxon>
        <taxon>Metazoa</taxon>
        <taxon>Chordata</taxon>
        <taxon>Craniata</taxon>
        <taxon>Vertebrata</taxon>
        <taxon>Euteleostomi</taxon>
        <taxon>Actinopterygii</taxon>
        <taxon>Neopterygii</taxon>
        <taxon>Teleostei</taxon>
        <taxon>Neoteleostei</taxon>
        <taxon>Acanthomorphata</taxon>
        <taxon>Eupercaria</taxon>
        <taxon>Perciformes</taxon>
        <taxon>Cottioidei</taxon>
        <taxon>Cottales</taxon>
        <taxon>Liparidae</taxon>
        <taxon>Liparis</taxon>
    </lineage>
</organism>
<sequence length="126" mass="13789">MHHAHILGGTAEHRQTPTRPHLTHTLSSGSQHTHCFHQRKLRTLTAGSSSRLSSSAGGPTMPPPAHHSLIPFLLSWIAILSVVQVVFIVFFFTAGHHGLKGSSAAPERPMQFQANDTPSKKKEDEF</sequence>
<evidence type="ECO:0000313" key="3">
    <source>
        <dbReference type="EMBL" id="TNN70370.1"/>
    </source>
</evidence>
<feature type="compositionally biased region" description="Polar residues" evidence="1">
    <location>
        <begin position="24"/>
        <end position="33"/>
    </location>
</feature>
<evidence type="ECO:0000256" key="2">
    <source>
        <dbReference type="SAM" id="Phobius"/>
    </source>
</evidence>
<gene>
    <name evidence="3" type="ORF">EYF80_019396</name>
</gene>
<keyword evidence="2" id="KW-0812">Transmembrane</keyword>
<comment type="caution">
    <text evidence="3">The sequence shown here is derived from an EMBL/GenBank/DDBJ whole genome shotgun (WGS) entry which is preliminary data.</text>
</comment>
<feature type="region of interest" description="Disordered" evidence="1">
    <location>
        <begin position="1"/>
        <end position="34"/>
    </location>
</feature>
<name>A0A4Z2HXW0_9TELE</name>
<keyword evidence="4" id="KW-1185">Reference proteome</keyword>
<dbReference type="Proteomes" id="UP000314294">
    <property type="component" value="Unassembled WGS sequence"/>
</dbReference>
<accession>A0A4Z2HXW0</accession>
<feature type="transmembrane region" description="Helical" evidence="2">
    <location>
        <begin position="69"/>
        <end position="92"/>
    </location>
</feature>
<keyword evidence="2" id="KW-1133">Transmembrane helix</keyword>
<evidence type="ECO:0000256" key="1">
    <source>
        <dbReference type="SAM" id="MobiDB-lite"/>
    </source>
</evidence>
<dbReference type="AlphaFoldDB" id="A0A4Z2HXW0"/>
<feature type="region of interest" description="Disordered" evidence="1">
    <location>
        <begin position="100"/>
        <end position="126"/>
    </location>
</feature>